<keyword evidence="2" id="KW-0732">Signal</keyword>
<proteinExistence type="predicted"/>
<feature type="signal peptide" evidence="2">
    <location>
        <begin position="1"/>
        <end position="43"/>
    </location>
</feature>
<gene>
    <name evidence="3" type="ORF">JTE90_000567</name>
</gene>
<evidence type="ECO:0000256" key="1">
    <source>
        <dbReference type="SAM" id="MobiDB-lite"/>
    </source>
</evidence>
<reference evidence="3 4" key="1">
    <citation type="journal article" date="2022" name="Nat. Ecol. Evol.">
        <title>A masculinizing supergene underlies an exaggerated male reproductive morph in a spider.</title>
        <authorList>
            <person name="Hendrickx F."/>
            <person name="De Corte Z."/>
            <person name="Sonet G."/>
            <person name="Van Belleghem S.M."/>
            <person name="Kostlbacher S."/>
            <person name="Vangestel C."/>
        </authorList>
    </citation>
    <scope>NUCLEOTIDE SEQUENCE [LARGE SCALE GENOMIC DNA]</scope>
    <source>
        <strain evidence="3">W744_W776</strain>
    </source>
</reference>
<protein>
    <submittedName>
        <fullName evidence="3">Uncharacterized protein</fullName>
    </submittedName>
</protein>
<organism evidence="3 4">
    <name type="scientific">Oedothorax gibbosus</name>
    <dbReference type="NCBI Taxonomy" id="931172"/>
    <lineage>
        <taxon>Eukaryota</taxon>
        <taxon>Metazoa</taxon>
        <taxon>Ecdysozoa</taxon>
        <taxon>Arthropoda</taxon>
        <taxon>Chelicerata</taxon>
        <taxon>Arachnida</taxon>
        <taxon>Araneae</taxon>
        <taxon>Araneomorphae</taxon>
        <taxon>Entelegynae</taxon>
        <taxon>Araneoidea</taxon>
        <taxon>Linyphiidae</taxon>
        <taxon>Erigoninae</taxon>
        <taxon>Oedothorax</taxon>
    </lineage>
</organism>
<comment type="caution">
    <text evidence="3">The sequence shown here is derived from an EMBL/GenBank/DDBJ whole genome shotgun (WGS) entry which is preliminary data.</text>
</comment>
<dbReference type="EMBL" id="JAFNEN010000015">
    <property type="protein sequence ID" value="KAG8200487.1"/>
    <property type="molecule type" value="Genomic_DNA"/>
</dbReference>
<name>A0AAV6VU62_9ARAC</name>
<evidence type="ECO:0000256" key="2">
    <source>
        <dbReference type="SAM" id="SignalP"/>
    </source>
</evidence>
<sequence length="131" mass="14295">MRSRWKYLIVGFANYYKSMNSSTLPLLFAILCVAALVVQDANCDNALAREKRGIIESTTHYVSKDVSDLVSAIGTFSRNTFWYAVSWLPYLGDWYPGGQTTPTTPAPGTATPGSTDPTTTEKNCCAPITDA</sequence>
<feature type="compositionally biased region" description="Low complexity" evidence="1">
    <location>
        <begin position="101"/>
        <end position="120"/>
    </location>
</feature>
<feature type="region of interest" description="Disordered" evidence="1">
    <location>
        <begin position="101"/>
        <end position="122"/>
    </location>
</feature>
<dbReference type="AlphaFoldDB" id="A0AAV6VU62"/>
<dbReference type="Proteomes" id="UP000827092">
    <property type="component" value="Unassembled WGS sequence"/>
</dbReference>
<evidence type="ECO:0000313" key="3">
    <source>
        <dbReference type="EMBL" id="KAG8200487.1"/>
    </source>
</evidence>
<feature type="chain" id="PRO_5043630546" evidence="2">
    <location>
        <begin position="44"/>
        <end position="131"/>
    </location>
</feature>
<accession>A0AAV6VU62</accession>
<evidence type="ECO:0000313" key="4">
    <source>
        <dbReference type="Proteomes" id="UP000827092"/>
    </source>
</evidence>
<keyword evidence="4" id="KW-1185">Reference proteome</keyword>